<proteinExistence type="predicted"/>
<evidence type="ECO:0000313" key="3">
    <source>
        <dbReference type="Proteomes" id="UP001279734"/>
    </source>
</evidence>
<gene>
    <name evidence="2" type="ORF">Nepgr_021019</name>
</gene>
<accession>A0AAD3SX91</accession>
<name>A0AAD3SX91_NEPGR</name>
<dbReference type="EMBL" id="BSYO01000020">
    <property type="protein sequence ID" value="GMH19178.1"/>
    <property type="molecule type" value="Genomic_DNA"/>
</dbReference>
<dbReference type="AlphaFoldDB" id="A0AAD3SX91"/>
<reference evidence="2" key="1">
    <citation type="submission" date="2023-05" db="EMBL/GenBank/DDBJ databases">
        <title>Nepenthes gracilis genome sequencing.</title>
        <authorList>
            <person name="Fukushima K."/>
        </authorList>
    </citation>
    <scope>NUCLEOTIDE SEQUENCE</scope>
    <source>
        <strain evidence="2">SING2019-196</strain>
    </source>
</reference>
<feature type="compositionally biased region" description="Polar residues" evidence="1">
    <location>
        <begin position="23"/>
        <end position="50"/>
    </location>
</feature>
<protein>
    <submittedName>
        <fullName evidence="2">Uncharacterized protein</fullName>
    </submittedName>
</protein>
<dbReference type="Proteomes" id="UP001279734">
    <property type="component" value="Unassembled WGS sequence"/>
</dbReference>
<organism evidence="2 3">
    <name type="scientific">Nepenthes gracilis</name>
    <name type="common">Slender pitcher plant</name>
    <dbReference type="NCBI Taxonomy" id="150966"/>
    <lineage>
        <taxon>Eukaryota</taxon>
        <taxon>Viridiplantae</taxon>
        <taxon>Streptophyta</taxon>
        <taxon>Embryophyta</taxon>
        <taxon>Tracheophyta</taxon>
        <taxon>Spermatophyta</taxon>
        <taxon>Magnoliopsida</taxon>
        <taxon>eudicotyledons</taxon>
        <taxon>Gunneridae</taxon>
        <taxon>Pentapetalae</taxon>
        <taxon>Caryophyllales</taxon>
        <taxon>Nepenthaceae</taxon>
        <taxon>Nepenthes</taxon>
    </lineage>
</organism>
<sequence length="138" mass="15602">MVAGRHRPAIRSTGKMPKLPRQPNLQEKGSNSRFTISASSRTTKESTLVNPTGGKKARTTHTHTTLARPRNAHPEVSQRKELRRPHLRFNHDNITSRNRNFSSKSPTQHPMSNEDEPKTGQAIESAPEGERIRIAIRR</sequence>
<feature type="region of interest" description="Disordered" evidence="1">
    <location>
        <begin position="1"/>
        <end position="138"/>
    </location>
</feature>
<feature type="compositionally biased region" description="Polar residues" evidence="1">
    <location>
        <begin position="92"/>
        <end position="111"/>
    </location>
</feature>
<comment type="caution">
    <text evidence="2">The sequence shown here is derived from an EMBL/GenBank/DDBJ whole genome shotgun (WGS) entry which is preliminary data.</text>
</comment>
<evidence type="ECO:0000313" key="2">
    <source>
        <dbReference type="EMBL" id="GMH19178.1"/>
    </source>
</evidence>
<keyword evidence="3" id="KW-1185">Reference proteome</keyword>
<evidence type="ECO:0000256" key="1">
    <source>
        <dbReference type="SAM" id="MobiDB-lite"/>
    </source>
</evidence>
<feature type="compositionally biased region" description="Basic and acidic residues" evidence="1">
    <location>
        <begin position="128"/>
        <end position="138"/>
    </location>
</feature>